<evidence type="ECO:0000256" key="2">
    <source>
        <dbReference type="ARBA" id="ARBA00040895"/>
    </source>
</evidence>
<evidence type="ECO:0000313" key="3">
    <source>
        <dbReference type="EMBL" id="EMF15974.1"/>
    </source>
</evidence>
<accession>M3DEN7</accession>
<dbReference type="STRING" id="692275.M3DEN7"/>
<dbReference type="SUPFAM" id="SSF52833">
    <property type="entry name" value="Thioredoxin-like"/>
    <property type="match status" value="1"/>
</dbReference>
<dbReference type="PANTHER" id="PTHR31902:SF7">
    <property type="entry name" value="ALTERED INHERITANCE OF MITOCHONDRIA PROTEIN 32"/>
    <property type="match status" value="1"/>
</dbReference>
<comment type="similarity">
    <text evidence="1">Belongs to the AIM32 family.</text>
</comment>
<proteinExistence type="inferred from homology"/>
<dbReference type="eggNOG" id="ENOG502QS3W">
    <property type="taxonomic scope" value="Eukaryota"/>
</dbReference>
<name>M3DEN7_SPHMS</name>
<dbReference type="Gene3D" id="3.40.30.10">
    <property type="entry name" value="Glutaredoxin"/>
    <property type="match status" value="1"/>
</dbReference>
<dbReference type="InterPro" id="IPR009737">
    <property type="entry name" value="Aim32/Apd1-like"/>
</dbReference>
<organism evidence="3 4">
    <name type="scientific">Sphaerulina musiva (strain SO2202)</name>
    <name type="common">Poplar stem canker fungus</name>
    <name type="synonym">Septoria musiva</name>
    <dbReference type="NCBI Taxonomy" id="692275"/>
    <lineage>
        <taxon>Eukaryota</taxon>
        <taxon>Fungi</taxon>
        <taxon>Dikarya</taxon>
        <taxon>Ascomycota</taxon>
        <taxon>Pezizomycotina</taxon>
        <taxon>Dothideomycetes</taxon>
        <taxon>Dothideomycetidae</taxon>
        <taxon>Mycosphaerellales</taxon>
        <taxon>Mycosphaerellaceae</taxon>
        <taxon>Sphaerulina</taxon>
    </lineage>
</organism>
<dbReference type="PANTHER" id="PTHR31902">
    <property type="entry name" value="ACTIN PATCHES DISTAL PROTEIN 1"/>
    <property type="match status" value="1"/>
</dbReference>
<dbReference type="Pfam" id="PF06999">
    <property type="entry name" value="Suc_Fer-like"/>
    <property type="match status" value="1"/>
</dbReference>
<dbReference type="RefSeq" id="XP_016764095.1">
    <property type="nucleotide sequence ID" value="XM_016910270.2"/>
</dbReference>
<feature type="non-terminal residue" evidence="3">
    <location>
        <position position="348"/>
    </location>
</feature>
<dbReference type="CDD" id="cd03062">
    <property type="entry name" value="TRX_Fd_Sucrase"/>
    <property type="match status" value="1"/>
</dbReference>
<reference evidence="3 4" key="1">
    <citation type="journal article" date="2012" name="PLoS Pathog.">
        <title>Diverse lifestyles and strategies of plant pathogenesis encoded in the genomes of eighteen Dothideomycetes fungi.</title>
        <authorList>
            <person name="Ohm R.A."/>
            <person name="Feau N."/>
            <person name="Henrissat B."/>
            <person name="Schoch C.L."/>
            <person name="Horwitz B.A."/>
            <person name="Barry K.W."/>
            <person name="Condon B.J."/>
            <person name="Copeland A.C."/>
            <person name="Dhillon B."/>
            <person name="Glaser F."/>
            <person name="Hesse C.N."/>
            <person name="Kosti I."/>
            <person name="LaButti K."/>
            <person name="Lindquist E.A."/>
            <person name="Lucas S."/>
            <person name="Salamov A.A."/>
            <person name="Bradshaw R.E."/>
            <person name="Ciuffetti L."/>
            <person name="Hamelin R.C."/>
            <person name="Kema G.H.J."/>
            <person name="Lawrence C."/>
            <person name="Scott J.A."/>
            <person name="Spatafora J.W."/>
            <person name="Turgeon B.G."/>
            <person name="de Wit P.J.G.M."/>
            <person name="Zhong S."/>
            <person name="Goodwin S.B."/>
            <person name="Grigoriev I.V."/>
        </authorList>
    </citation>
    <scope>NUCLEOTIDE SEQUENCE [LARGE SCALE GENOMIC DNA]</scope>
    <source>
        <strain evidence="3 4">SO2202</strain>
    </source>
</reference>
<dbReference type="HOGENOM" id="CLU_044499_0_0_1"/>
<dbReference type="OrthoDB" id="10253744at2759"/>
<dbReference type="OMA" id="DDWPSKI"/>
<evidence type="ECO:0000313" key="4">
    <source>
        <dbReference type="Proteomes" id="UP000016931"/>
    </source>
</evidence>
<dbReference type="EMBL" id="KB456261">
    <property type="protein sequence ID" value="EMF15974.1"/>
    <property type="molecule type" value="Genomic_DNA"/>
</dbReference>
<dbReference type="AlphaFoldDB" id="M3DEN7"/>
<keyword evidence="4" id="KW-1185">Reference proteome</keyword>
<evidence type="ECO:0000256" key="1">
    <source>
        <dbReference type="ARBA" id="ARBA00038208"/>
    </source>
</evidence>
<dbReference type="InterPro" id="IPR036249">
    <property type="entry name" value="Thioredoxin-like_sf"/>
</dbReference>
<protein>
    <recommendedName>
        <fullName evidence="2">Altered inheritance of mitochondria protein 32</fullName>
    </recommendedName>
</protein>
<dbReference type="GeneID" id="27907407"/>
<sequence length="348" mass="38187">MFILRHGSRTARQATCMRAHVVRLSRRTASRTAIPIPPASPPVPVVDACPSPTCGCRAAPSGLDIDRESSLSGTMAAYGEQILLCTGKADWKSKIEDEEDAGLLRQLKKFLVRGGKYVDPYHNVLITNSSFASTPTRTDPDQTMSASMPLSAFLLPSFQFVPSIPSDPAAVESFIKAFVLPSKLHKSYDTFSPAQRELLLRQPEGQRDFPQARDVNEILVLICGHGGRDERCGTLGPLLRDEFEEKLERQNIKVMKEAPDHIEEQQAGMPTARVGTISHIGGHKWAGNVIIYIPPSFTDHPLAGKGIWYGRVGPEHVEGIVSQTIIDGKVTKDLFRGGIDRSGEIIRL</sequence>
<dbReference type="Proteomes" id="UP000016931">
    <property type="component" value="Unassembled WGS sequence"/>
</dbReference>
<gene>
    <name evidence="3" type="ORF">SEPMUDRAFT_81270</name>
</gene>